<keyword evidence="10" id="KW-1185">Reference proteome</keyword>
<evidence type="ECO:0000313" key="9">
    <source>
        <dbReference type="Proteomes" id="UP000433575"/>
    </source>
</evidence>
<dbReference type="PANTHER" id="PTHR12154:SF4">
    <property type="entry name" value="UDP-N-ACETYLGLUCOSAMINE TRANSFERASE SUBUNIT ALG14 HOMOLOG"/>
    <property type="match status" value="1"/>
</dbReference>
<keyword evidence="3" id="KW-0256">Endoplasmic reticulum</keyword>
<dbReference type="GO" id="GO:0006488">
    <property type="term" value="P:dolichol-linked oligosaccharide biosynthetic process"/>
    <property type="evidence" value="ECO:0007669"/>
    <property type="project" value="InterPro"/>
</dbReference>
<dbReference type="GO" id="GO:0004577">
    <property type="term" value="F:N-acetylglucosaminyldiphosphodolichol N-acetylglucosaminyltransferase activity"/>
    <property type="evidence" value="ECO:0007669"/>
    <property type="project" value="TreeGrafter"/>
</dbReference>
<evidence type="ECO:0000313" key="8">
    <source>
        <dbReference type="EMBL" id="MSC31951.1"/>
    </source>
</evidence>
<evidence type="ECO:0000256" key="5">
    <source>
        <dbReference type="ARBA" id="ARBA00023136"/>
    </source>
</evidence>
<evidence type="ECO:0000313" key="7">
    <source>
        <dbReference type="EMBL" id="MSA88196.1"/>
    </source>
</evidence>
<keyword evidence="4 6" id="KW-1133">Transmembrane helix</keyword>
<dbReference type="Gene3D" id="3.40.50.2000">
    <property type="entry name" value="Glycogen Phosphorylase B"/>
    <property type="match status" value="1"/>
</dbReference>
<dbReference type="NCBIfam" id="NF041549">
    <property type="entry name" value="PssD"/>
    <property type="match status" value="1"/>
</dbReference>
<dbReference type="RefSeq" id="WP_154237826.1">
    <property type="nucleotide sequence ID" value="NZ_AP031450.1"/>
</dbReference>
<dbReference type="Pfam" id="PF08660">
    <property type="entry name" value="Alg14"/>
    <property type="match status" value="1"/>
</dbReference>
<dbReference type="PANTHER" id="PTHR12154">
    <property type="entry name" value="GLYCOSYL TRANSFERASE-RELATED"/>
    <property type="match status" value="1"/>
</dbReference>
<gene>
    <name evidence="8" type="ORF">GKD88_02290</name>
    <name evidence="7" type="ORF">GKE08_02490</name>
</gene>
<feature type="transmembrane region" description="Helical" evidence="6">
    <location>
        <begin position="61"/>
        <end position="80"/>
    </location>
</feature>
<dbReference type="InterPro" id="IPR013969">
    <property type="entry name" value="Oligosacch_biosynth_Alg14"/>
</dbReference>
<protein>
    <submittedName>
        <fullName evidence="7">Polysaccharide biosynthesis protein</fullName>
    </submittedName>
</protein>
<reference evidence="9 10" key="1">
    <citation type="journal article" date="2019" name="Nat. Med.">
        <title>A library of human gut bacterial isolates paired with longitudinal multiomics data enables mechanistic microbiome research.</title>
        <authorList>
            <person name="Poyet M."/>
            <person name="Groussin M."/>
            <person name="Gibbons S.M."/>
            <person name="Avila-Pacheco J."/>
            <person name="Jiang X."/>
            <person name="Kearney S.M."/>
            <person name="Perrotta A.R."/>
            <person name="Berdy B."/>
            <person name="Zhao S."/>
            <person name="Lieberman T.D."/>
            <person name="Swanson P.K."/>
            <person name="Smith M."/>
            <person name="Roesemann S."/>
            <person name="Alexander J.E."/>
            <person name="Rich S.A."/>
            <person name="Livny J."/>
            <person name="Vlamakis H."/>
            <person name="Clish C."/>
            <person name="Bullock K."/>
            <person name="Deik A."/>
            <person name="Scott J."/>
            <person name="Pierce K.A."/>
            <person name="Xavier R.J."/>
            <person name="Alm E.J."/>
        </authorList>
    </citation>
    <scope>NUCLEOTIDE SEQUENCE [LARGE SCALE GENOMIC DNA]</scope>
    <source>
        <strain evidence="7 9">BIOML-A4</strain>
        <strain evidence="8 10">BIOML-A5</strain>
    </source>
</reference>
<keyword evidence="5 6" id="KW-0472">Membrane</keyword>
<evidence type="ECO:0000256" key="4">
    <source>
        <dbReference type="ARBA" id="ARBA00022989"/>
    </source>
</evidence>
<evidence type="ECO:0000256" key="3">
    <source>
        <dbReference type="ARBA" id="ARBA00022824"/>
    </source>
</evidence>
<evidence type="ECO:0000256" key="2">
    <source>
        <dbReference type="ARBA" id="ARBA00022692"/>
    </source>
</evidence>
<sequence>MKRVMFISSTGGHLTELLQLEPLFQRFDASLVTEKTKSNASLKEKYGKKMHYLTYGTKQHLLSYLFIFAWNIIKSFCLFVKIRPDVVITTGTHTAVPMCFIAHFFKKKVIWIETFANSTTQTEAGKLVYPIADLFIVQWESMLELYPNAVMGGWIF</sequence>
<comment type="caution">
    <text evidence="7">The sequence shown here is derived from an EMBL/GenBank/DDBJ whole genome shotgun (WGS) entry which is preliminary data.</text>
</comment>
<evidence type="ECO:0000313" key="10">
    <source>
        <dbReference type="Proteomes" id="UP000480929"/>
    </source>
</evidence>
<comment type="subcellular location">
    <subcellularLocation>
        <location evidence="1">Endoplasmic reticulum membrane</location>
        <topology evidence="1">Single-pass membrane protein</topology>
    </subcellularLocation>
</comment>
<dbReference type="SUPFAM" id="SSF53756">
    <property type="entry name" value="UDP-Glycosyltransferase/glycogen phosphorylase"/>
    <property type="match status" value="1"/>
</dbReference>
<accession>A0A6N7S4F1</accession>
<organism evidence="7 9">
    <name type="scientific">Holdemania massiliensis</name>
    <dbReference type="NCBI Taxonomy" id="1468449"/>
    <lineage>
        <taxon>Bacteria</taxon>
        <taxon>Bacillati</taxon>
        <taxon>Bacillota</taxon>
        <taxon>Erysipelotrichia</taxon>
        <taxon>Erysipelotrichales</taxon>
        <taxon>Erysipelotrichaceae</taxon>
        <taxon>Holdemania</taxon>
    </lineage>
</organism>
<evidence type="ECO:0000256" key="1">
    <source>
        <dbReference type="ARBA" id="ARBA00004389"/>
    </source>
</evidence>
<dbReference type="EMBL" id="WKPI01000002">
    <property type="protein sequence ID" value="MSC31951.1"/>
    <property type="molecule type" value="Genomic_DNA"/>
</dbReference>
<keyword evidence="2 6" id="KW-0812">Transmembrane</keyword>
<dbReference type="Proteomes" id="UP000433575">
    <property type="component" value="Unassembled WGS sequence"/>
</dbReference>
<dbReference type="Proteomes" id="UP000480929">
    <property type="component" value="Unassembled WGS sequence"/>
</dbReference>
<dbReference type="EMBL" id="WKPJ01000002">
    <property type="protein sequence ID" value="MSA88196.1"/>
    <property type="molecule type" value="Genomic_DNA"/>
</dbReference>
<dbReference type="OrthoDB" id="555447at2"/>
<proteinExistence type="predicted"/>
<name>A0A6N7S4F1_9FIRM</name>
<evidence type="ECO:0000256" key="6">
    <source>
        <dbReference type="SAM" id="Phobius"/>
    </source>
</evidence>
<dbReference type="AlphaFoldDB" id="A0A6N7S4F1"/>